<dbReference type="PATRIC" id="fig|28087.4.peg.1757"/>
<reference evidence="1 2" key="1">
    <citation type="submission" date="2015-11" db="EMBL/GenBank/DDBJ databases">
        <title>Genomic analysis of 38 Legionella species identifies large and diverse effector repertoires.</title>
        <authorList>
            <person name="Burstein D."/>
            <person name="Amaro F."/>
            <person name="Zusman T."/>
            <person name="Lifshitz Z."/>
            <person name="Cohen O."/>
            <person name="Gilbert J.A."/>
            <person name="Pupko T."/>
            <person name="Shuman H.A."/>
            <person name="Segal G."/>
        </authorList>
    </citation>
    <scope>NUCLEOTIDE SEQUENCE [LARGE SCALE GENOMIC DNA]</scope>
    <source>
        <strain evidence="1 2">Mt.St.Helens-4</strain>
    </source>
</reference>
<name>A0A0W0YNL3_9GAMM</name>
<proteinExistence type="predicted"/>
<dbReference type="SUPFAM" id="SSF46689">
    <property type="entry name" value="Homeodomain-like"/>
    <property type="match status" value="1"/>
</dbReference>
<accession>A0A0W0YNL3</accession>
<dbReference type="Gene3D" id="1.10.10.60">
    <property type="entry name" value="Homeodomain-like"/>
    <property type="match status" value="1"/>
</dbReference>
<dbReference type="EMBL" id="LNYV01000015">
    <property type="protein sequence ID" value="KTD58118.1"/>
    <property type="molecule type" value="Genomic_DNA"/>
</dbReference>
<sequence length="143" mass="15971">MAIKVLLFKIFISNWLTELTKVHPSFFLTQTLKRDLISLCSLVRLVGIVKFKVQLLPEISIGQTEEVTPTKAGLESARARGKKGGRKFVLTKAQVRLAQAAMSNEETVVSELCKELGVTRATLYRYVSPNGELRNHAKVLLCQ</sequence>
<protein>
    <submittedName>
        <fullName evidence="1">Transposase (Resolvase, DNA invertase)</fullName>
    </submittedName>
</protein>
<dbReference type="AlphaFoldDB" id="A0A0W0YNL3"/>
<dbReference type="InterPro" id="IPR009057">
    <property type="entry name" value="Homeodomain-like_sf"/>
</dbReference>
<organism evidence="1 2">
    <name type="scientific">Legionella sainthelensi</name>
    <dbReference type="NCBI Taxonomy" id="28087"/>
    <lineage>
        <taxon>Bacteria</taxon>
        <taxon>Pseudomonadati</taxon>
        <taxon>Pseudomonadota</taxon>
        <taxon>Gammaproteobacteria</taxon>
        <taxon>Legionellales</taxon>
        <taxon>Legionellaceae</taxon>
        <taxon>Legionella</taxon>
    </lineage>
</organism>
<evidence type="ECO:0000313" key="2">
    <source>
        <dbReference type="Proteomes" id="UP000054621"/>
    </source>
</evidence>
<evidence type="ECO:0000313" key="1">
    <source>
        <dbReference type="EMBL" id="KTD58118.1"/>
    </source>
</evidence>
<dbReference type="CDD" id="cd00569">
    <property type="entry name" value="HTH_Hin_like"/>
    <property type="match status" value="1"/>
</dbReference>
<comment type="caution">
    <text evidence="1">The sequence shown here is derived from an EMBL/GenBank/DDBJ whole genome shotgun (WGS) entry which is preliminary data.</text>
</comment>
<dbReference type="STRING" id="28087.Lsai_1640"/>
<dbReference type="eggNOG" id="COG1961">
    <property type="taxonomic scope" value="Bacteria"/>
</dbReference>
<gene>
    <name evidence="1" type="ORF">Lsai_1640</name>
</gene>
<dbReference type="Proteomes" id="UP000054621">
    <property type="component" value="Unassembled WGS sequence"/>
</dbReference>